<keyword evidence="6" id="KW-0472">Membrane</keyword>
<protein>
    <submittedName>
        <fullName evidence="11">SpaH/EbpB family LPXTG-anchored major pilin</fullName>
    </submittedName>
</protein>
<evidence type="ECO:0000259" key="8">
    <source>
        <dbReference type="Pfam" id="PF00746"/>
    </source>
</evidence>
<dbReference type="Gene3D" id="2.60.40.740">
    <property type="match status" value="1"/>
</dbReference>
<feature type="domain" description="Gram-positive pilin subunit D1 N-terminal" evidence="9">
    <location>
        <begin position="42"/>
        <end position="177"/>
    </location>
</feature>
<dbReference type="Pfam" id="PF00746">
    <property type="entry name" value="Gram_pos_anchor"/>
    <property type="match status" value="1"/>
</dbReference>
<feature type="chain" id="PRO_5045700134" evidence="7">
    <location>
        <begin position="33"/>
        <end position="488"/>
    </location>
</feature>
<feature type="signal peptide" evidence="7">
    <location>
        <begin position="1"/>
        <end position="32"/>
    </location>
</feature>
<dbReference type="Gene3D" id="2.60.40.10">
    <property type="entry name" value="Immunoglobulins"/>
    <property type="match status" value="2"/>
</dbReference>
<dbReference type="EMBL" id="CP094533">
    <property type="protein sequence ID" value="UOE25162.1"/>
    <property type="molecule type" value="Genomic_DNA"/>
</dbReference>
<dbReference type="InterPro" id="IPR013783">
    <property type="entry name" value="Ig-like_fold"/>
</dbReference>
<keyword evidence="3 7" id="KW-0732">Signal</keyword>
<keyword evidence="6" id="KW-0812">Transmembrane</keyword>
<feature type="transmembrane region" description="Helical" evidence="6">
    <location>
        <begin position="455"/>
        <end position="478"/>
    </location>
</feature>
<dbReference type="InterPro" id="IPR006311">
    <property type="entry name" value="TAT_signal"/>
</dbReference>
<dbReference type="Pfam" id="PF17802">
    <property type="entry name" value="SpaA"/>
    <property type="match status" value="1"/>
</dbReference>
<dbReference type="PROSITE" id="PS51318">
    <property type="entry name" value="TAT"/>
    <property type="match status" value="1"/>
</dbReference>
<keyword evidence="1" id="KW-0134">Cell wall</keyword>
<dbReference type="NCBIfam" id="TIGR04226">
    <property type="entry name" value="RrgB_K2N_iso_D2"/>
    <property type="match status" value="1"/>
</dbReference>
<proteinExistence type="predicted"/>
<evidence type="ECO:0000256" key="7">
    <source>
        <dbReference type="SAM" id="SignalP"/>
    </source>
</evidence>
<evidence type="ECO:0000256" key="2">
    <source>
        <dbReference type="ARBA" id="ARBA00022525"/>
    </source>
</evidence>
<evidence type="ECO:0000313" key="11">
    <source>
        <dbReference type="EMBL" id="UOE25162.1"/>
    </source>
</evidence>
<evidence type="ECO:0000256" key="5">
    <source>
        <dbReference type="SAM" id="MobiDB-lite"/>
    </source>
</evidence>
<keyword evidence="2" id="KW-0964">Secreted</keyword>
<dbReference type="Pfam" id="PF16555">
    <property type="entry name" value="GramPos_pilinD1"/>
    <property type="match status" value="1"/>
</dbReference>
<evidence type="ECO:0000256" key="4">
    <source>
        <dbReference type="ARBA" id="ARBA00023088"/>
    </source>
</evidence>
<evidence type="ECO:0000259" key="10">
    <source>
        <dbReference type="Pfam" id="PF17802"/>
    </source>
</evidence>
<feature type="region of interest" description="Disordered" evidence="5">
    <location>
        <begin position="52"/>
        <end position="74"/>
    </location>
</feature>
<dbReference type="RefSeq" id="WP_243568068.1">
    <property type="nucleotide sequence ID" value="NZ_BAAARD010000008.1"/>
</dbReference>
<organism evidence="11 12">
    <name type="scientific">Agromyces soli</name>
    <dbReference type="NCBI Taxonomy" id="659012"/>
    <lineage>
        <taxon>Bacteria</taxon>
        <taxon>Bacillati</taxon>
        <taxon>Actinomycetota</taxon>
        <taxon>Actinomycetes</taxon>
        <taxon>Micrococcales</taxon>
        <taxon>Microbacteriaceae</taxon>
        <taxon>Agromyces</taxon>
    </lineage>
</organism>
<accession>A0ABY4ARX6</accession>
<evidence type="ECO:0000256" key="1">
    <source>
        <dbReference type="ARBA" id="ARBA00022512"/>
    </source>
</evidence>
<evidence type="ECO:0000256" key="3">
    <source>
        <dbReference type="ARBA" id="ARBA00022729"/>
    </source>
</evidence>
<dbReference type="Proteomes" id="UP000831304">
    <property type="component" value="Chromosome"/>
</dbReference>
<dbReference type="InterPro" id="IPR041033">
    <property type="entry name" value="SpaA_PFL_dom_1"/>
</dbReference>
<evidence type="ECO:0000259" key="9">
    <source>
        <dbReference type="Pfam" id="PF16555"/>
    </source>
</evidence>
<sequence>MSKPTRRRRSAAALALVGAIAAVLAFGSAAHAAPVVDIDPDATATLNVHKFVQPERTGSPGDGRPEDTSGLTPLADVEFTVERVAGIDLRTNEGWQEAARLSADDAAARVERPGRTAVTDAAGDAVFDALPLGLYLVTETRAPAGVTRAAPFLVTLPLTDAERRDTWRYDVHVYPKNAVTGAEKSVTDGSAVVEGDDIVYTIEADIPRVEIIDGYKVVDTLDDRLAHVGTTVELTDGTAIAQPEDYTVHFDAAGNAVTVEFTEAGRAVLAARAGEARVLVTVTARATATGVIENEAVVYPNRPSFDVRPGEPGGPIVTPPVTTKWGALVVEKVDAVDPARTLAGAVFRLHLSEDDARAGRDPLVVRGADQFTTGDDGRVIIEGLRYSDFADGEQLDPGDPRWRSYWLVETRAPAGYELLAAPVRVEVTSHDPTVVSITVANAPHDAGFRLPATGLAGTAAIIAGGVLLFGGALALAIARRRRRRRMSA</sequence>
<gene>
    <name evidence="11" type="ORF">MTP13_12475</name>
</gene>
<dbReference type="InterPro" id="IPR019931">
    <property type="entry name" value="LPXTG_anchor"/>
</dbReference>
<feature type="domain" description="Gram-positive cocci surface proteins LPxTG" evidence="8">
    <location>
        <begin position="444"/>
        <end position="481"/>
    </location>
</feature>
<dbReference type="NCBIfam" id="NF033902">
    <property type="entry name" value="iso_D2_wall_anc"/>
    <property type="match status" value="1"/>
</dbReference>
<dbReference type="InterPro" id="IPR048052">
    <property type="entry name" value="FM1-like"/>
</dbReference>
<evidence type="ECO:0000256" key="6">
    <source>
        <dbReference type="SAM" id="Phobius"/>
    </source>
</evidence>
<dbReference type="InterPro" id="IPR032364">
    <property type="entry name" value="GramPos_pilinD1_N"/>
</dbReference>
<reference evidence="11 12" key="1">
    <citation type="submission" date="2022-03" db="EMBL/GenBank/DDBJ databases">
        <title>Agromyces sp. isolated from the gut of P. brevitarsis seulensis larvae.</title>
        <authorList>
            <person name="Won M."/>
            <person name="Kwon S.-W."/>
        </authorList>
    </citation>
    <scope>NUCLEOTIDE SEQUENCE [LARGE SCALE GENOMIC DNA]</scope>
    <source>
        <strain evidence="11 12">KACC 16215</strain>
    </source>
</reference>
<name>A0ABY4ARX6_9MICO</name>
<dbReference type="InterPro" id="IPR026466">
    <property type="entry name" value="Fim_isopep_form_D2_dom"/>
</dbReference>
<keyword evidence="4" id="KW-0572">Peptidoglycan-anchor</keyword>
<keyword evidence="12" id="KW-1185">Reference proteome</keyword>
<evidence type="ECO:0000313" key="12">
    <source>
        <dbReference type="Proteomes" id="UP000831304"/>
    </source>
</evidence>
<feature type="domain" description="SpaA-like prealbumin fold" evidence="10">
    <location>
        <begin position="328"/>
        <end position="438"/>
    </location>
</feature>
<keyword evidence="6" id="KW-1133">Transmembrane helix</keyword>